<keyword evidence="3" id="KW-1185">Reference proteome</keyword>
<feature type="region of interest" description="Disordered" evidence="1">
    <location>
        <begin position="64"/>
        <end position="129"/>
    </location>
</feature>
<evidence type="ECO:0000313" key="3">
    <source>
        <dbReference type="Proteomes" id="UP000184304"/>
    </source>
</evidence>
<feature type="compositionally biased region" description="Pro residues" evidence="1">
    <location>
        <begin position="96"/>
        <end position="110"/>
    </location>
</feature>
<dbReference type="Proteomes" id="UP000184304">
    <property type="component" value="Unassembled WGS sequence"/>
</dbReference>
<dbReference type="AlphaFoldDB" id="A0A1L9MZ29"/>
<feature type="compositionally biased region" description="Low complexity" evidence="1">
    <location>
        <begin position="75"/>
        <end position="95"/>
    </location>
</feature>
<reference evidence="3" key="1">
    <citation type="journal article" date="2017" name="Genome Biol.">
        <title>Comparative genomics reveals high biological diversity and specific adaptations in the industrially and medically important fungal genus Aspergillus.</title>
        <authorList>
            <person name="de Vries R.P."/>
            <person name="Riley R."/>
            <person name="Wiebenga A."/>
            <person name="Aguilar-Osorio G."/>
            <person name="Amillis S."/>
            <person name="Uchima C.A."/>
            <person name="Anderluh G."/>
            <person name="Asadollahi M."/>
            <person name="Askin M."/>
            <person name="Barry K."/>
            <person name="Battaglia E."/>
            <person name="Bayram O."/>
            <person name="Benocci T."/>
            <person name="Braus-Stromeyer S.A."/>
            <person name="Caldana C."/>
            <person name="Canovas D."/>
            <person name="Cerqueira G.C."/>
            <person name="Chen F."/>
            <person name="Chen W."/>
            <person name="Choi C."/>
            <person name="Clum A."/>
            <person name="Dos Santos R.A."/>
            <person name="Damasio A.R."/>
            <person name="Diallinas G."/>
            <person name="Emri T."/>
            <person name="Fekete E."/>
            <person name="Flipphi M."/>
            <person name="Freyberg S."/>
            <person name="Gallo A."/>
            <person name="Gournas C."/>
            <person name="Habgood R."/>
            <person name="Hainaut M."/>
            <person name="Harispe M.L."/>
            <person name="Henrissat B."/>
            <person name="Hilden K.S."/>
            <person name="Hope R."/>
            <person name="Hossain A."/>
            <person name="Karabika E."/>
            <person name="Karaffa L."/>
            <person name="Karanyi Z."/>
            <person name="Krasevec N."/>
            <person name="Kuo A."/>
            <person name="Kusch H."/>
            <person name="LaButti K."/>
            <person name="Lagendijk E.L."/>
            <person name="Lapidus A."/>
            <person name="Levasseur A."/>
            <person name="Lindquist E."/>
            <person name="Lipzen A."/>
            <person name="Logrieco A.F."/>
            <person name="MacCabe A."/>
            <person name="Maekelae M.R."/>
            <person name="Malavazi I."/>
            <person name="Melin P."/>
            <person name="Meyer V."/>
            <person name="Mielnichuk N."/>
            <person name="Miskei M."/>
            <person name="Molnar A.P."/>
            <person name="Mule G."/>
            <person name="Ngan C.Y."/>
            <person name="Orejas M."/>
            <person name="Orosz E."/>
            <person name="Ouedraogo J.P."/>
            <person name="Overkamp K.M."/>
            <person name="Park H.-S."/>
            <person name="Perrone G."/>
            <person name="Piumi F."/>
            <person name="Punt P.J."/>
            <person name="Ram A.F."/>
            <person name="Ramon A."/>
            <person name="Rauscher S."/>
            <person name="Record E."/>
            <person name="Riano-Pachon D.M."/>
            <person name="Robert V."/>
            <person name="Roehrig J."/>
            <person name="Ruller R."/>
            <person name="Salamov A."/>
            <person name="Salih N.S."/>
            <person name="Samson R.A."/>
            <person name="Sandor E."/>
            <person name="Sanguinetti M."/>
            <person name="Schuetze T."/>
            <person name="Sepcic K."/>
            <person name="Shelest E."/>
            <person name="Sherlock G."/>
            <person name="Sophianopoulou V."/>
            <person name="Squina F.M."/>
            <person name="Sun H."/>
            <person name="Susca A."/>
            <person name="Todd R.B."/>
            <person name="Tsang A."/>
            <person name="Unkles S.E."/>
            <person name="van de Wiele N."/>
            <person name="van Rossen-Uffink D."/>
            <person name="Oliveira J.V."/>
            <person name="Vesth T.C."/>
            <person name="Visser J."/>
            <person name="Yu J.-H."/>
            <person name="Zhou M."/>
            <person name="Andersen M.R."/>
            <person name="Archer D.B."/>
            <person name="Baker S.E."/>
            <person name="Benoit I."/>
            <person name="Brakhage A.A."/>
            <person name="Braus G.H."/>
            <person name="Fischer R."/>
            <person name="Frisvad J.C."/>
            <person name="Goldman G.H."/>
            <person name="Houbraken J."/>
            <person name="Oakley B."/>
            <person name="Pocsi I."/>
            <person name="Scazzocchio C."/>
            <person name="Seiboth B."/>
            <person name="vanKuyk P.A."/>
            <person name="Wortman J."/>
            <person name="Dyer P.S."/>
            <person name="Grigoriev I.V."/>
        </authorList>
    </citation>
    <scope>NUCLEOTIDE SEQUENCE [LARGE SCALE GENOMIC DNA]</scope>
    <source>
        <strain evidence="3">CBS 134.48</strain>
    </source>
</reference>
<name>A0A1L9MZ29_ASPTC</name>
<sequence>MTITTPPLAPELYLTIPHLPAILTQASTTILTITDILPPALTHEEHTIPGPPSPSTTLTISIFRRNPTHYPPPKHSTTSTAATSQPATASLHKPTNLPPPLPHKPLPPTHNPHLHRIPPSHPRTQSQSP</sequence>
<dbReference type="VEuPathDB" id="FungiDB:ASPTUDRAFT_934488"/>
<accession>A0A1L9MZ29</accession>
<organism evidence="2 3">
    <name type="scientific">Aspergillus tubingensis (strain CBS 134.48)</name>
    <dbReference type="NCBI Taxonomy" id="767770"/>
    <lineage>
        <taxon>Eukaryota</taxon>
        <taxon>Fungi</taxon>
        <taxon>Dikarya</taxon>
        <taxon>Ascomycota</taxon>
        <taxon>Pezizomycotina</taxon>
        <taxon>Eurotiomycetes</taxon>
        <taxon>Eurotiomycetidae</taxon>
        <taxon>Eurotiales</taxon>
        <taxon>Aspergillaceae</taxon>
        <taxon>Aspergillus</taxon>
        <taxon>Aspergillus subgen. Circumdati</taxon>
    </lineage>
</organism>
<dbReference type="EMBL" id="KV878205">
    <property type="protein sequence ID" value="OJI82287.1"/>
    <property type="molecule type" value="Genomic_DNA"/>
</dbReference>
<gene>
    <name evidence="2" type="ORF">ASPTUDRAFT_934488</name>
</gene>
<proteinExistence type="predicted"/>
<evidence type="ECO:0000313" key="2">
    <source>
        <dbReference type="EMBL" id="OJI82287.1"/>
    </source>
</evidence>
<protein>
    <submittedName>
        <fullName evidence="2">Uncharacterized protein</fullName>
    </submittedName>
</protein>
<evidence type="ECO:0000256" key="1">
    <source>
        <dbReference type="SAM" id="MobiDB-lite"/>
    </source>
</evidence>